<dbReference type="EMBL" id="JGDB01000004">
    <property type="protein sequence ID" value="EXY93158.1"/>
    <property type="molecule type" value="Genomic_DNA"/>
</dbReference>
<gene>
    <name evidence="2" type="ORF">M125_0112</name>
    <name evidence="1" type="ORF">M125_5277</name>
</gene>
<protein>
    <submittedName>
        <fullName evidence="1">Uncharacterized protein</fullName>
    </submittedName>
</protein>
<evidence type="ECO:0000313" key="3">
    <source>
        <dbReference type="Proteomes" id="UP000020773"/>
    </source>
</evidence>
<organism evidence="1 3">
    <name type="scientific">Bacteroides fragilis str. 3998T(B)3</name>
    <dbReference type="NCBI Taxonomy" id="1339316"/>
    <lineage>
        <taxon>Bacteria</taxon>
        <taxon>Pseudomonadati</taxon>
        <taxon>Bacteroidota</taxon>
        <taxon>Bacteroidia</taxon>
        <taxon>Bacteroidales</taxon>
        <taxon>Bacteroidaceae</taxon>
        <taxon>Bacteroides</taxon>
    </lineage>
</organism>
<proteinExistence type="predicted"/>
<dbReference type="Proteomes" id="UP000020773">
    <property type="component" value="Unassembled WGS sequence"/>
</dbReference>
<sequence>MGARIFRVATSAVEKVNATFTHSNKFFAIFVPGNLLF</sequence>
<evidence type="ECO:0000313" key="1">
    <source>
        <dbReference type="EMBL" id="EXY88093.1"/>
    </source>
</evidence>
<dbReference type="EMBL" id="JGDB01000314">
    <property type="protein sequence ID" value="EXY88093.1"/>
    <property type="molecule type" value="Genomic_DNA"/>
</dbReference>
<reference evidence="1 3" key="1">
    <citation type="submission" date="2014-02" db="EMBL/GenBank/DDBJ databases">
        <authorList>
            <person name="Sears C."/>
            <person name="Carroll K."/>
            <person name="Sack B.R."/>
            <person name="Qadri F."/>
            <person name="Myers L.L."/>
            <person name="Chung G.-T."/>
            <person name="Escheverria P."/>
            <person name="Fraser C.M."/>
            <person name="Sadzewicz L."/>
            <person name="Shefchek K.A."/>
            <person name="Tallon L."/>
            <person name="Das S.P."/>
            <person name="Daugherty S."/>
            <person name="Mongodin E.F."/>
        </authorList>
    </citation>
    <scope>NUCLEOTIDE SEQUENCE [LARGE SCALE GENOMIC DNA]</scope>
    <source>
        <strain evidence="1">3998T</strain>
        <strain evidence="3">3998T(B)3</strain>
    </source>
</reference>
<evidence type="ECO:0000313" key="2">
    <source>
        <dbReference type="EMBL" id="EXY93158.1"/>
    </source>
</evidence>
<accession>A0A015VQF8</accession>
<dbReference type="AlphaFoldDB" id="A0A015VQF8"/>
<comment type="caution">
    <text evidence="1">The sequence shown here is derived from an EMBL/GenBank/DDBJ whole genome shotgun (WGS) entry which is preliminary data.</text>
</comment>
<dbReference type="PATRIC" id="fig|1339316.3.peg.113"/>
<name>A0A015VQF8_BACFG</name>